<accession>A0A7X6RJF1</accession>
<gene>
    <name evidence="2" type="ORF">HGA07_17985</name>
</gene>
<feature type="transmembrane region" description="Helical" evidence="1">
    <location>
        <begin position="6"/>
        <end position="29"/>
    </location>
</feature>
<keyword evidence="1" id="KW-0472">Membrane</keyword>
<dbReference type="AlphaFoldDB" id="A0A7X6RJF1"/>
<evidence type="ECO:0000313" key="2">
    <source>
        <dbReference type="EMBL" id="NKY87514.1"/>
    </source>
</evidence>
<keyword evidence="3" id="KW-1185">Reference proteome</keyword>
<proteinExistence type="predicted"/>
<keyword evidence="1" id="KW-1133">Transmembrane helix</keyword>
<keyword evidence="1" id="KW-0812">Transmembrane</keyword>
<sequence length="54" mass="5735">MQTLDLVTAAAAVFLTQLPAAIGVAVAILHPDASRRADARLALRALRSLRGVRR</sequence>
<comment type="caution">
    <text evidence="2">The sequence shown here is derived from an EMBL/GenBank/DDBJ whole genome shotgun (WGS) entry which is preliminary data.</text>
</comment>
<dbReference type="EMBL" id="JAAXPE010000019">
    <property type="protein sequence ID" value="NKY87514.1"/>
    <property type="molecule type" value="Genomic_DNA"/>
</dbReference>
<evidence type="ECO:0000256" key="1">
    <source>
        <dbReference type="SAM" id="Phobius"/>
    </source>
</evidence>
<dbReference type="Proteomes" id="UP000523447">
    <property type="component" value="Unassembled WGS sequence"/>
</dbReference>
<evidence type="ECO:0000313" key="3">
    <source>
        <dbReference type="Proteomes" id="UP000523447"/>
    </source>
</evidence>
<organism evidence="2 3">
    <name type="scientific">Nocardia veterana</name>
    <dbReference type="NCBI Taxonomy" id="132249"/>
    <lineage>
        <taxon>Bacteria</taxon>
        <taxon>Bacillati</taxon>
        <taxon>Actinomycetota</taxon>
        <taxon>Actinomycetes</taxon>
        <taxon>Mycobacteriales</taxon>
        <taxon>Nocardiaceae</taxon>
        <taxon>Nocardia</taxon>
    </lineage>
</organism>
<dbReference type="RefSeq" id="WP_157171632.1">
    <property type="nucleotide sequence ID" value="NZ_CAWPHS010000011.1"/>
</dbReference>
<protein>
    <submittedName>
        <fullName evidence="2">Uncharacterized protein</fullName>
    </submittedName>
</protein>
<reference evidence="2 3" key="1">
    <citation type="submission" date="2020-04" db="EMBL/GenBank/DDBJ databases">
        <title>MicrobeNet Type strains.</title>
        <authorList>
            <person name="Nicholson A.C."/>
        </authorList>
    </citation>
    <scope>NUCLEOTIDE SEQUENCE [LARGE SCALE GENOMIC DNA]</scope>
    <source>
        <strain evidence="2 3">DSM 44445</strain>
    </source>
</reference>
<name>A0A7X6RJF1_9NOCA</name>